<evidence type="ECO:0000256" key="3">
    <source>
        <dbReference type="ARBA" id="ARBA00023015"/>
    </source>
</evidence>
<gene>
    <name evidence="8" type="ORF">CVLEPA_LOCUS5401</name>
</gene>
<feature type="compositionally biased region" description="Basic and acidic residues" evidence="7">
    <location>
        <begin position="442"/>
        <end position="455"/>
    </location>
</feature>
<evidence type="ECO:0000256" key="2">
    <source>
        <dbReference type="ARBA" id="ARBA00010099"/>
    </source>
</evidence>
<keyword evidence="6" id="KW-0539">Nucleus</keyword>
<evidence type="ECO:0000313" key="8">
    <source>
        <dbReference type="EMBL" id="CAK8675875.1"/>
    </source>
</evidence>
<sequence length="467" mass="51386">MARVPPPTVDFAPAWLNFNNSSKRTDKANSLSGCSPARALKTSPFNNYPSNKTTKFFSRQTSVDSDKTWSILGGSENTSCCDEKVSLPGHTRSSNKWSFSLEHKKRSGETLSKNNSKNETTSLDSDFPSLSNGWSQLSPDREGPFATNKTNNMWDKPLTLKPADDELEVSTLTKTSSNPSQSPSNIYKNFVPKSSTSFAKQPYRRAASVSSGAQNIAQESKSGNISRNYANSKKLNTGLTLQSTKRRDSPKSPSPVLSTSEDANPIPGIKRHRKGKTIFLRELRQDDDDDKHKKEFSGEKSGYISNLSSNIPMNVSDWDKNLDDAAGNAIDIGAAENVRENNAAVTPDPIREKVEGSVTVLSSSLEAEHRLLREMGWTQGEDSVDEETNAGLTDAEIREFFLQNKRNGLLAVPSPSHRIDAFRDALSAWSMSGPVLRRITDEEKVSRVTEDHGSSEDSQLSSIDSEL</sequence>
<dbReference type="Pfam" id="PF15337">
    <property type="entry name" value="Vasculin"/>
    <property type="match status" value="1"/>
</dbReference>
<keyword evidence="9" id="KW-1185">Reference proteome</keyword>
<comment type="similarity">
    <text evidence="2">Belongs to the vasculin family.</text>
</comment>
<organism evidence="8 9">
    <name type="scientific">Clavelina lepadiformis</name>
    <name type="common">Light-bulb sea squirt</name>
    <name type="synonym">Ascidia lepadiformis</name>
    <dbReference type="NCBI Taxonomy" id="159417"/>
    <lineage>
        <taxon>Eukaryota</taxon>
        <taxon>Metazoa</taxon>
        <taxon>Chordata</taxon>
        <taxon>Tunicata</taxon>
        <taxon>Ascidiacea</taxon>
        <taxon>Aplousobranchia</taxon>
        <taxon>Clavelinidae</taxon>
        <taxon>Clavelina</taxon>
    </lineage>
</organism>
<keyword evidence="4" id="KW-0238">DNA-binding</keyword>
<protein>
    <recommendedName>
        <fullName evidence="10">Vasculin</fullName>
    </recommendedName>
</protein>
<evidence type="ECO:0000256" key="7">
    <source>
        <dbReference type="SAM" id="MobiDB-lite"/>
    </source>
</evidence>
<evidence type="ECO:0000256" key="5">
    <source>
        <dbReference type="ARBA" id="ARBA00023163"/>
    </source>
</evidence>
<feature type="region of interest" description="Disordered" evidence="7">
    <location>
        <begin position="442"/>
        <end position="467"/>
    </location>
</feature>
<dbReference type="EMBL" id="CAWYQH010000024">
    <property type="protein sequence ID" value="CAK8675875.1"/>
    <property type="molecule type" value="Genomic_DNA"/>
</dbReference>
<evidence type="ECO:0000256" key="6">
    <source>
        <dbReference type="ARBA" id="ARBA00023242"/>
    </source>
</evidence>
<comment type="subcellular location">
    <subcellularLocation>
        <location evidence="1">Nucleus</location>
    </subcellularLocation>
</comment>
<keyword evidence="5" id="KW-0804">Transcription</keyword>
<evidence type="ECO:0000256" key="1">
    <source>
        <dbReference type="ARBA" id="ARBA00004123"/>
    </source>
</evidence>
<dbReference type="PANTHER" id="PTHR14339">
    <property type="entry name" value="VASCULIN"/>
    <property type="match status" value="1"/>
</dbReference>
<dbReference type="Proteomes" id="UP001642483">
    <property type="component" value="Unassembled WGS sequence"/>
</dbReference>
<comment type="caution">
    <text evidence="8">The sequence shown here is derived from an EMBL/GenBank/DDBJ whole genome shotgun (WGS) entry which is preliminary data.</text>
</comment>
<feature type="region of interest" description="Disordered" evidence="7">
    <location>
        <begin position="207"/>
        <end position="276"/>
    </location>
</feature>
<feature type="compositionally biased region" description="Polar residues" evidence="7">
    <location>
        <begin position="208"/>
        <end position="243"/>
    </location>
</feature>
<feature type="region of interest" description="Disordered" evidence="7">
    <location>
        <begin position="170"/>
        <end position="190"/>
    </location>
</feature>
<feature type="compositionally biased region" description="Polar residues" evidence="7">
    <location>
        <begin position="109"/>
        <end position="138"/>
    </location>
</feature>
<name>A0ABP0F8A9_CLALP</name>
<feature type="compositionally biased region" description="Low complexity" evidence="7">
    <location>
        <begin position="456"/>
        <end position="467"/>
    </location>
</feature>
<dbReference type="InterPro" id="IPR028128">
    <property type="entry name" value="Vasculin_fam"/>
</dbReference>
<accession>A0ABP0F8A9</accession>
<reference evidence="8 9" key="1">
    <citation type="submission" date="2024-02" db="EMBL/GenBank/DDBJ databases">
        <authorList>
            <person name="Daric V."/>
            <person name="Darras S."/>
        </authorList>
    </citation>
    <scope>NUCLEOTIDE SEQUENCE [LARGE SCALE GENOMIC DNA]</scope>
</reference>
<feature type="region of interest" description="Disordered" evidence="7">
    <location>
        <begin position="85"/>
        <end position="158"/>
    </location>
</feature>
<evidence type="ECO:0008006" key="10">
    <source>
        <dbReference type="Google" id="ProtNLM"/>
    </source>
</evidence>
<evidence type="ECO:0000256" key="4">
    <source>
        <dbReference type="ARBA" id="ARBA00023125"/>
    </source>
</evidence>
<proteinExistence type="inferred from homology"/>
<evidence type="ECO:0000313" key="9">
    <source>
        <dbReference type="Proteomes" id="UP001642483"/>
    </source>
</evidence>
<keyword evidence="3" id="KW-0805">Transcription regulation</keyword>
<dbReference type="PANTHER" id="PTHR14339:SF12">
    <property type="entry name" value="VASCULIN"/>
    <property type="match status" value="1"/>
</dbReference>